<dbReference type="InterPro" id="IPR058600">
    <property type="entry name" value="YhjD-like"/>
</dbReference>
<accession>A0ABQ5NLC9</accession>
<dbReference type="Pfam" id="PF26325">
    <property type="entry name" value="YhjD"/>
    <property type="match status" value="1"/>
</dbReference>
<evidence type="ECO:0008006" key="3">
    <source>
        <dbReference type="Google" id="ProtNLM"/>
    </source>
</evidence>
<proteinExistence type="predicted"/>
<keyword evidence="2" id="KW-1185">Reference proteome</keyword>
<sequence length="113" mass="13406">MINCEVRQEVHGFLILDLAIRSLQNDLSTLETLKMKKFYLGIVEQALKNLRHDYYNYKRRLAKKGIHIVCWMKVNEYFSDVKIATQGNDTILRYAKQALKSQVEQLLLHYMNK</sequence>
<dbReference type="Proteomes" id="UP001065593">
    <property type="component" value="Unassembled WGS sequence"/>
</dbReference>
<gene>
    <name evidence="1" type="ORF">LYSBPC_20500</name>
</gene>
<protein>
    <recommendedName>
        <fullName evidence="3">Aconitate hydratase</fullName>
    </recommendedName>
</protein>
<reference evidence="1" key="1">
    <citation type="submission" date="2022-08" db="EMBL/GenBank/DDBJ databases">
        <title>Draft genome sequence of Lysinibacillus sp. strain KH24.</title>
        <authorList>
            <person name="Kanbe H."/>
            <person name="Itoh H."/>
        </authorList>
    </citation>
    <scope>NUCLEOTIDE SEQUENCE</scope>
    <source>
        <strain evidence="1">KH24</strain>
    </source>
</reference>
<name>A0ABQ5NLC9_9BACI</name>
<comment type="caution">
    <text evidence="1">The sequence shown here is derived from an EMBL/GenBank/DDBJ whole genome shotgun (WGS) entry which is preliminary data.</text>
</comment>
<evidence type="ECO:0000313" key="1">
    <source>
        <dbReference type="EMBL" id="GLC88923.1"/>
    </source>
</evidence>
<evidence type="ECO:0000313" key="2">
    <source>
        <dbReference type="Proteomes" id="UP001065593"/>
    </source>
</evidence>
<dbReference type="RefSeq" id="WP_264988675.1">
    <property type="nucleotide sequence ID" value="NZ_BRZA01000002.1"/>
</dbReference>
<dbReference type="EMBL" id="BRZA01000002">
    <property type="protein sequence ID" value="GLC88923.1"/>
    <property type="molecule type" value="Genomic_DNA"/>
</dbReference>
<organism evidence="1 2">
    <name type="scientific">Lysinibacillus piscis</name>
    <dbReference type="NCBI Taxonomy" id="2518931"/>
    <lineage>
        <taxon>Bacteria</taxon>
        <taxon>Bacillati</taxon>
        <taxon>Bacillota</taxon>
        <taxon>Bacilli</taxon>
        <taxon>Bacillales</taxon>
        <taxon>Bacillaceae</taxon>
        <taxon>Lysinibacillus</taxon>
    </lineage>
</organism>